<evidence type="ECO:0000313" key="3">
    <source>
        <dbReference type="Proteomes" id="UP000663828"/>
    </source>
</evidence>
<dbReference type="EMBL" id="CAJNOR010001343">
    <property type="protein sequence ID" value="CAF1125376.1"/>
    <property type="molecule type" value="Genomic_DNA"/>
</dbReference>
<dbReference type="GO" id="GO:0019904">
    <property type="term" value="F:protein domain specific binding"/>
    <property type="evidence" value="ECO:0007669"/>
    <property type="project" value="InterPro"/>
</dbReference>
<name>A0A814QX07_ADIRI</name>
<dbReference type="Proteomes" id="UP000663828">
    <property type="component" value="Unassembled WGS sequence"/>
</dbReference>
<dbReference type="SUPFAM" id="SSF103657">
    <property type="entry name" value="BAR/IMD domain-like"/>
    <property type="match status" value="1"/>
</dbReference>
<accession>A0A814QX07</accession>
<feature type="domain" description="AH" evidence="1">
    <location>
        <begin position="158"/>
        <end position="363"/>
    </location>
</feature>
<dbReference type="Gene3D" id="1.20.1270.60">
    <property type="entry name" value="Arfaptin homology (AH) domain/BAR domain"/>
    <property type="match status" value="1"/>
</dbReference>
<evidence type="ECO:0000259" key="1">
    <source>
        <dbReference type="PROSITE" id="PS50870"/>
    </source>
</evidence>
<sequence>MPSVQNQNYTNGAGEQIEAVTLQRCIDNISNIVTSIRTFSSSRHLKPLTTGVVKNLKMHIKAQLPIRMISPVANVPSSTSFFPNVPSSIMPNESPSTPTSYVSLLDTSQSPDAPVLSVPQRTTLNWTRTIDTLCQWGTRTFKFTRQVLHERMGQGTRTQDVELEQKIEVFRETKRQYEYLLKEARQMSIHFAGLLQTQRSLSQSFIELQRMSSATFDLCEQFARNGHCQRVLAHNGDTLLNSMNSFVGALQTLVSKTMEDTSMTLKAYEKSRIEYDAYRSDYETVLTQNPSGGVTLSNSEENIERQYHHYKERHEKLKTNLTVKLRLLDDNRIRVMQQQLVSFHKAIGSYYLMIGQQLNCQTKEQNSQ</sequence>
<dbReference type="SMART" id="SM01015">
    <property type="entry name" value="Arfaptin"/>
    <property type="match status" value="1"/>
</dbReference>
<dbReference type="GO" id="GO:0006886">
    <property type="term" value="P:intracellular protein transport"/>
    <property type="evidence" value="ECO:0007669"/>
    <property type="project" value="TreeGrafter"/>
</dbReference>
<comment type="caution">
    <text evidence="2">The sequence shown here is derived from an EMBL/GenBank/DDBJ whole genome shotgun (WGS) entry which is preliminary data.</text>
</comment>
<dbReference type="AlphaFoldDB" id="A0A814QX07"/>
<reference evidence="2" key="1">
    <citation type="submission" date="2021-02" db="EMBL/GenBank/DDBJ databases">
        <authorList>
            <person name="Nowell W R."/>
        </authorList>
    </citation>
    <scope>NUCLEOTIDE SEQUENCE</scope>
</reference>
<keyword evidence="3" id="KW-1185">Reference proteome</keyword>
<dbReference type="InterPro" id="IPR010504">
    <property type="entry name" value="AH_dom"/>
</dbReference>
<gene>
    <name evidence="2" type="ORF">XAT740_LOCUS19609</name>
</gene>
<dbReference type="PROSITE" id="PS50870">
    <property type="entry name" value="AH"/>
    <property type="match status" value="1"/>
</dbReference>
<dbReference type="Pfam" id="PF06456">
    <property type="entry name" value="Arfaptin"/>
    <property type="match status" value="1"/>
</dbReference>
<protein>
    <recommendedName>
        <fullName evidence="1">AH domain-containing protein</fullName>
    </recommendedName>
</protein>
<dbReference type="InterPro" id="IPR030798">
    <property type="entry name" value="Arfaptin_fam"/>
</dbReference>
<proteinExistence type="predicted"/>
<dbReference type="GO" id="GO:0032588">
    <property type="term" value="C:trans-Golgi network membrane"/>
    <property type="evidence" value="ECO:0007669"/>
    <property type="project" value="TreeGrafter"/>
</dbReference>
<dbReference type="InterPro" id="IPR027267">
    <property type="entry name" value="AH/BAR_dom_sf"/>
</dbReference>
<dbReference type="PANTHER" id="PTHR12141:SF5">
    <property type="entry name" value="ARFAPTIN"/>
    <property type="match status" value="1"/>
</dbReference>
<dbReference type="GO" id="GO:0034315">
    <property type="term" value="P:regulation of Arp2/3 complex-mediated actin nucleation"/>
    <property type="evidence" value="ECO:0007669"/>
    <property type="project" value="TreeGrafter"/>
</dbReference>
<evidence type="ECO:0000313" key="2">
    <source>
        <dbReference type="EMBL" id="CAF1125376.1"/>
    </source>
</evidence>
<organism evidence="2 3">
    <name type="scientific">Adineta ricciae</name>
    <name type="common">Rotifer</name>
    <dbReference type="NCBI Taxonomy" id="249248"/>
    <lineage>
        <taxon>Eukaryota</taxon>
        <taxon>Metazoa</taxon>
        <taxon>Spiralia</taxon>
        <taxon>Gnathifera</taxon>
        <taxon>Rotifera</taxon>
        <taxon>Eurotatoria</taxon>
        <taxon>Bdelloidea</taxon>
        <taxon>Adinetida</taxon>
        <taxon>Adinetidae</taxon>
        <taxon>Adineta</taxon>
    </lineage>
</organism>
<dbReference type="PANTHER" id="PTHR12141">
    <property type="entry name" value="ARFAPTIN-RELATED"/>
    <property type="match status" value="1"/>
</dbReference>
<dbReference type="GO" id="GO:0005543">
    <property type="term" value="F:phospholipid binding"/>
    <property type="evidence" value="ECO:0007669"/>
    <property type="project" value="TreeGrafter"/>
</dbReference>